<feature type="signal peptide" evidence="1">
    <location>
        <begin position="1"/>
        <end position="18"/>
    </location>
</feature>
<feature type="chain" id="PRO_5023886092" evidence="1">
    <location>
        <begin position="19"/>
        <end position="235"/>
    </location>
</feature>
<gene>
    <name evidence="2" type="ORF">EZS28_017887</name>
</gene>
<reference evidence="2 3" key="1">
    <citation type="submission" date="2019-03" db="EMBL/GenBank/DDBJ databases">
        <title>Single cell metagenomics reveals metabolic interactions within the superorganism composed of flagellate Streblomastix strix and complex community of Bacteroidetes bacteria on its surface.</title>
        <authorList>
            <person name="Treitli S.C."/>
            <person name="Kolisko M."/>
            <person name="Husnik F."/>
            <person name="Keeling P."/>
            <person name="Hampl V."/>
        </authorList>
    </citation>
    <scope>NUCLEOTIDE SEQUENCE [LARGE SCALE GENOMIC DNA]</scope>
    <source>
        <strain evidence="2">ST1C</strain>
    </source>
</reference>
<keyword evidence="1" id="KW-0732">Signal</keyword>
<proteinExistence type="predicted"/>
<organism evidence="2 3">
    <name type="scientific">Streblomastix strix</name>
    <dbReference type="NCBI Taxonomy" id="222440"/>
    <lineage>
        <taxon>Eukaryota</taxon>
        <taxon>Metamonada</taxon>
        <taxon>Preaxostyla</taxon>
        <taxon>Oxymonadida</taxon>
        <taxon>Streblomastigidae</taxon>
        <taxon>Streblomastix</taxon>
    </lineage>
</organism>
<comment type="caution">
    <text evidence="2">The sequence shown here is derived from an EMBL/GenBank/DDBJ whole genome shotgun (WGS) entry which is preliminary data.</text>
</comment>
<protein>
    <submittedName>
        <fullName evidence="2">Uncharacterized protein</fullName>
    </submittedName>
</protein>
<dbReference type="EMBL" id="SNRW01004740">
    <property type="protein sequence ID" value="KAA6386587.1"/>
    <property type="molecule type" value="Genomic_DNA"/>
</dbReference>
<dbReference type="Proteomes" id="UP000324800">
    <property type="component" value="Unassembled WGS sequence"/>
</dbReference>
<accession>A0A5J4VVC0</accession>
<evidence type="ECO:0000313" key="2">
    <source>
        <dbReference type="EMBL" id="KAA6386587.1"/>
    </source>
</evidence>
<evidence type="ECO:0000256" key="1">
    <source>
        <dbReference type="SAM" id="SignalP"/>
    </source>
</evidence>
<name>A0A5J4VVC0_9EUKA</name>
<feature type="non-terminal residue" evidence="2">
    <location>
        <position position="235"/>
    </location>
</feature>
<dbReference type="AlphaFoldDB" id="A0A5J4VVC0"/>
<sequence>MFASIIIVFLCLNTVQHASLLKNENISNEIINYYVNATSTRSLDCGLTILIPCKQIDNVFKFLRTSDQYIIHVSDGQYDHDLFVYDGFKDDFYPSVDIASERDALINITGQLTPIGKIIVNFSKFSIDFGDLYFLIDDDKSSLKFSSCNLFRNAGSNAINTYSLAIVNHGSLILEKVNIDGDNLKGNEPLIQSASPKLIQFTSLTVTNITLTLGNTSPLLLSVTELKQESNIAIS</sequence>
<evidence type="ECO:0000313" key="3">
    <source>
        <dbReference type="Proteomes" id="UP000324800"/>
    </source>
</evidence>